<evidence type="ECO:0000313" key="14">
    <source>
        <dbReference type="EMBL" id="VBA33820.1"/>
    </source>
</evidence>
<keyword evidence="10 13" id="KW-1133">Transmembrane helix</keyword>
<dbReference type="PANTHER" id="PTHR35864">
    <property type="entry name" value="ZINC METALLOPROTEASE MJ0611-RELATED"/>
    <property type="match status" value="1"/>
</dbReference>
<evidence type="ECO:0000256" key="1">
    <source>
        <dbReference type="ARBA" id="ARBA00001947"/>
    </source>
</evidence>
<evidence type="ECO:0000256" key="8">
    <source>
        <dbReference type="ARBA" id="ARBA00022801"/>
    </source>
</evidence>
<evidence type="ECO:0000256" key="6">
    <source>
        <dbReference type="ARBA" id="ARBA00022692"/>
    </source>
</evidence>
<dbReference type="GO" id="GO:0008237">
    <property type="term" value="F:metallopeptidase activity"/>
    <property type="evidence" value="ECO:0007669"/>
    <property type="project" value="UniProtKB-KW"/>
</dbReference>
<evidence type="ECO:0000256" key="10">
    <source>
        <dbReference type="ARBA" id="ARBA00022989"/>
    </source>
</evidence>
<evidence type="ECO:0000256" key="2">
    <source>
        <dbReference type="ARBA" id="ARBA00004651"/>
    </source>
</evidence>
<keyword evidence="9" id="KW-0862">Zinc</keyword>
<dbReference type="GO" id="GO:0046872">
    <property type="term" value="F:metal ion binding"/>
    <property type="evidence" value="ECO:0007669"/>
    <property type="project" value="UniProtKB-KW"/>
</dbReference>
<keyword evidence="5 14" id="KW-0645">Protease</keyword>
<sequence length="272" mass="29653">MSKGGCWSGSFRSVREIGLHESVRPSPIFLGLVGLTAVGGALAWLAGASVRPLAYAGVFIFVIAGWLVSLCLHEFGHAFTAWRFGDHDTAVRGYLTLDPRRYSHPALSLLLPMVFIALGGIGLPGAAVYLRTWFMTPTRRSLVSLAGPAANVALAALLLTATRLLYDQRHWVMWAGVAFLGFLQIMAVVLNLLPIPGLDGYDALEPHLSPETQRALAPARQFGVFILLFVLLTPMLNQWLFGIVGWLFDFSGVPHVLAGAGNSLTRFWSRWI</sequence>
<organism evidence="14 15">
    <name type="scientific">Mycobacterium attenuatum</name>
    <dbReference type="NCBI Taxonomy" id="2341086"/>
    <lineage>
        <taxon>Bacteria</taxon>
        <taxon>Bacillati</taxon>
        <taxon>Actinomycetota</taxon>
        <taxon>Actinomycetes</taxon>
        <taxon>Mycobacteriales</taxon>
        <taxon>Mycobacteriaceae</taxon>
        <taxon>Mycobacterium</taxon>
    </lineage>
</organism>
<feature type="transmembrane region" description="Helical" evidence="13">
    <location>
        <begin position="142"/>
        <end position="165"/>
    </location>
</feature>
<protein>
    <submittedName>
        <fullName evidence="14">Zinc metalloprotease Rip2</fullName>
    </submittedName>
</protein>
<evidence type="ECO:0000256" key="11">
    <source>
        <dbReference type="ARBA" id="ARBA00023049"/>
    </source>
</evidence>
<dbReference type="GO" id="GO:0005886">
    <property type="term" value="C:plasma membrane"/>
    <property type="evidence" value="ECO:0007669"/>
    <property type="project" value="UniProtKB-SubCell"/>
</dbReference>
<comment type="similarity">
    <text evidence="3">Belongs to the peptidase M50B family.</text>
</comment>
<evidence type="ECO:0000256" key="9">
    <source>
        <dbReference type="ARBA" id="ARBA00022833"/>
    </source>
</evidence>
<feature type="transmembrane region" description="Helical" evidence="13">
    <location>
        <begin position="28"/>
        <end position="46"/>
    </location>
</feature>
<dbReference type="OrthoDB" id="9800627at2"/>
<dbReference type="Proteomes" id="UP000273307">
    <property type="component" value="Unassembled WGS sequence"/>
</dbReference>
<keyword evidence="15" id="KW-1185">Reference proteome</keyword>
<accession>A0A498PQ61</accession>
<reference evidence="14 15" key="1">
    <citation type="submission" date="2018-09" db="EMBL/GenBank/DDBJ databases">
        <authorList>
            <person name="Tagini F."/>
        </authorList>
    </citation>
    <scope>NUCLEOTIDE SEQUENCE [LARGE SCALE GENOMIC DNA]</scope>
    <source>
        <strain evidence="14 15">MK136</strain>
    </source>
</reference>
<dbReference type="EMBL" id="UPHP01000012">
    <property type="protein sequence ID" value="VBA33820.1"/>
    <property type="molecule type" value="Genomic_DNA"/>
</dbReference>
<keyword evidence="4" id="KW-1003">Cell membrane</keyword>
<gene>
    <name evidence="14" type="primary">rip2</name>
    <name evidence="14" type="ORF">LAUMK136_00513</name>
</gene>
<feature type="transmembrane region" description="Helical" evidence="13">
    <location>
        <begin position="171"/>
        <end position="193"/>
    </location>
</feature>
<evidence type="ECO:0000256" key="13">
    <source>
        <dbReference type="SAM" id="Phobius"/>
    </source>
</evidence>
<comment type="subcellular location">
    <subcellularLocation>
        <location evidence="2">Cell membrane</location>
        <topology evidence="2">Multi-pass membrane protein</topology>
    </subcellularLocation>
</comment>
<feature type="transmembrane region" description="Helical" evidence="13">
    <location>
        <begin position="222"/>
        <end position="248"/>
    </location>
</feature>
<evidence type="ECO:0000256" key="12">
    <source>
        <dbReference type="ARBA" id="ARBA00023136"/>
    </source>
</evidence>
<dbReference type="InterPro" id="IPR052348">
    <property type="entry name" value="Metallopeptidase_M50B"/>
</dbReference>
<proteinExistence type="inferred from homology"/>
<comment type="cofactor">
    <cofactor evidence="1">
        <name>Zn(2+)</name>
        <dbReference type="ChEBI" id="CHEBI:29105"/>
    </cofactor>
</comment>
<keyword evidence="12 13" id="KW-0472">Membrane</keyword>
<feature type="transmembrane region" description="Helical" evidence="13">
    <location>
        <begin position="53"/>
        <end position="75"/>
    </location>
</feature>
<evidence type="ECO:0000313" key="15">
    <source>
        <dbReference type="Proteomes" id="UP000273307"/>
    </source>
</evidence>
<feature type="transmembrane region" description="Helical" evidence="13">
    <location>
        <begin position="109"/>
        <end position="130"/>
    </location>
</feature>
<evidence type="ECO:0000256" key="5">
    <source>
        <dbReference type="ARBA" id="ARBA00022670"/>
    </source>
</evidence>
<dbReference type="PANTHER" id="PTHR35864:SF1">
    <property type="entry name" value="ZINC METALLOPROTEASE YWHC-RELATED"/>
    <property type="match status" value="1"/>
</dbReference>
<name>A0A498PQ61_9MYCO</name>
<evidence type="ECO:0000256" key="4">
    <source>
        <dbReference type="ARBA" id="ARBA00022475"/>
    </source>
</evidence>
<dbReference type="InterPro" id="IPR044537">
    <property type="entry name" value="Rip2-like"/>
</dbReference>
<dbReference type="GO" id="GO:0006508">
    <property type="term" value="P:proteolysis"/>
    <property type="evidence" value="ECO:0007669"/>
    <property type="project" value="UniProtKB-KW"/>
</dbReference>
<dbReference type="CDD" id="cd06158">
    <property type="entry name" value="S2P-M50_like_1"/>
    <property type="match status" value="1"/>
</dbReference>
<evidence type="ECO:0000256" key="7">
    <source>
        <dbReference type="ARBA" id="ARBA00022723"/>
    </source>
</evidence>
<keyword evidence="8" id="KW-0378">Hydrolase</keyword>
<dbReference type="AlphaFoldDB" id="A0A498PQ61"/>
<keyword evidence="11 14" id="KW-0482">Metalloprotease</keyword>
<keyword evidence="7" id="KW-0479">Metal-binding</keyword>
<keyword evidence="6 13" id="KW-0812">Transmembrane</keyword>
<evidence type="ECO:0000256" key="3">
    <source>
        <dbReference type="ARBA" id="ARBA00007931"/>
    </source>
</evidence>